<proteinExistence type="predicted"/>
<reference evidence="1" key="2">
    <citation type="journal article" date="2014" name="ISME J.">
        <title>Microbial stratification in low pH oxic and suboxic macroscopic growths along an acid mine drainage.</title>
        <authorList>
            <person name="Mendez-Garcia C."/>
            <person name="Mesa V."/>
            <person name="Sprenger R.R."/>
            <person name="Richter M."/>
            <person name="Diez M.S."/>
            <person name="Solano J."/>
            <person name="Bargiela R."/>
            <person name="Golyshina O.V."/>
            <person name="Manteca A."/>
            <person name="Ramos J.L."/>
            <person name="Gallego J.R."/>
            <person name="Llorente I."/>
            <person name="Martins Dos Santos V.A."/>
            <person name="Jensen O.N."/>
            <person name="Pelaez A.I."/>
            <person name="Sanchez J."/>
            <person name="Ferrer M."/>
        </authorList>
    </citation>
    <scope>NUCLEOTIDE SEQUENCE</scope>
</reference>
<organism evidence="1">
    <name type="scientific">mine drainage metagenome</name>
    <dbReference type="NCBI Taxonomy" id="410659"/>
    <lineage>
        <taxon>unclassified sequences</taxon>
        <taxon>metagenomes</taxon>
        <taxon>ecological metagenomes</taxon>
    </lineage>
</organism>
<accession>T1BXL1</accession>
<dbReference type="Gene3D" id="2.180.10.10">
    <property type="entry name" value="RHS repeat-associated core"/>
    <property type="match status" value="1"/>
</dbReference>
<gene>
    <name evidence="1" type="ORF">B1B_08587</name>
</gene>
<name>T1BXL1_9ZZZZ</name>
<evidence type="ECO:0000313" key="1">
    <source>
        <dbReference type="EMBL" id="EQD57919.1"/>
    </source>
</evidence>
<dbReference type="EMBL" id="AUZY01005621">
    <property type="protein sequence ID" value="EQD57919.1"/>
    <property type="molecule type" value="Genomic_DNA"/>
</dbReference>
<protein>
    <recommendedName>
        <fullName evidence="2">YD repeat-containing protein</fullName>
    </recommendedName>
</protein>
<evidence type="ECO:0008006" key="2">
    <source>
        <dbReference type="Google" id="ProtNLM"/>
    </source>
</evidence>
<comment type="caution">
    <text evidence="1">The sequence shown here is derived from an EMBL/GenBank/DDBJ whole genome shotgun (WGS) entry which is preliminary data.</text>
</comment>
<dbReference type="AlphaFoldDB" id="T1BXL1"/>
<feature type="non-terminal residue" evidence="1">
    <location>
        <position position="1"/>
    </location>
</feature>
<reference evidence="1" key="1">
    <citation type="submission" date="2013-08" db="EMBL/GenBank/DDBJ databases">
        <authorList>
            <person name="Mendez C."/>
            <person name="Richter M."/>
            <person name="Ferrer M."/>
            <person name="Sanchez J."/>
        </authorList>
    </citation>
    <scope>NUCLEOTIDE SEQUENCE</scope>
</reference>
<feature type="non-terminal residue" evidence="1">
    <location>
        <position position="173"/>
    </location>
</feature>
<sequence length="173" mass="17804">SPSNYNAYDTAGELCYSSSTQPSSYIAQASCGGSSAPTYPSGATNTYSYNQAGGRICTTRPNSSGATCANPNPTYATTYGYDAVGNMDCITPANMLGASCANPDSTASYSYTYNAAGLRMSETPPGGTTQQFVWNSLSTQLLEDGSNAYIYGPAGTPLGTAPLEQISLPVPLS</sequence>